<evidence type="ECO:0000313" key="3">
    <source>
        <dbReference type="EMBL" id="BAP01034.1"/>
    </source>
</evidence>
<reference evidence="3" key="2">
    <citation type="journal article" date="2014" name="Genome Announc.">
        <title>Complete Genome Sequence of Mycoplasma californicum Strain HAZ160_1 from Bovine Mastitic Milk in Japan.</title>
        <authorList>
            <person name="Hata E."/>
            <person name="Murakami K."/>
        </authorList>
    </citation>
    <scope>NUCLEOTIDE SEQUENCE</scope>
    <source>
        <strain evidence="3">HAZ160_1</strain>
    </source>
</reference>
<keyword evidence="2" id="KW-0732">Signal</keyword>
<accession>A0AAT9F800</accession>
<reference evidence="3" key="1">
    <citation type="journal article" date="2014" name="Appl. Environ. Microbiol.">
        <title>Molecular Epidemiology of Cases of Mycoplasma californicum Infection in Japan.</title>
        <authorList>
            <person name="Hata E."/>
            <person name="Suzuki K."/>
            <person name="Hanyu H."/>
            <person name="Itoh M."/>
            <person name="Higuchi H."/>
            <person name="Kobayashi H."/>
        </authorList>
    </citation>
    <scope>NUCLEOTIDE SEQUENCE</scope>
    <source>
        <strain evidence="3">HAZ160_1</strain>
    </source>
</reference>
<evidence type="ECO:0000256" key="1">
    <source>
        <dbReference type="SAM" id="MobiDB-lite"/>
    </source>
</evidence>
<sequence>MNKKLSFVLGVSSILPIALAASSCNSNKNINQVQADLDNLEPNEIGKKMYPIEIKNRLKMMQLNAKSNEDIIGYINLFLTKPIDHNTYQYVSVEDQLKSVKFTLKITANKTLHTAILNNLTQLVEHDNEDKKNTEEKIKIGNITISTSIGSKAQSMSAIEFGKIYKQKHSEFNGDPIKLLDWLKQDKYFDIEGDYKSGEYIYHLSKHSHAHGENEFHAFFTAENAKTGMFDRLFDLDGKPGISFNKGWNTIAKIGNILIKKRVKISANYQNNTAQQFINEINSAIDSKAKLAIITKYTGQDFSSFTEDKANLTHHISVSDNTKQNLEQVVVNVALKATGQNQPIQSQSVIIEGFLTKSNEIDAPKNSNTKKDNDNKQEGKIENSSTKSMSFDDNLEAIDKFKTKDEITQYIDADNDLNPEKIKDFIYDLELDSAEAGNLYSEEEVKFIKTLVNSSTIINGKFSVQNSKLDEVHELFKKASSIDDAKEKAKAYAKLAIESRIKLTSIALSGAIKKAQQQLEYARKDETKEKLNKLIQQAQIAKEQKYNLSSSLEIVKSINDLVKEVEESALL</sequence>
<name>A0AAT9F800_9BACT</name>
<dbReference type="KEGG" id="mcm:MCAL160_0462"/>
<reference evidence="3" key="3">
    <citation type="journal article" date="2019" name="Vet. Microbiol.">
        <title>Mutations associated with change of susceptibility to lincosamides and/or macrolides in field and laboratory-derived Mycoplasma californicum strains in Japan, and development of a rapid detection method for these mutations.</title>
        <authorList>
            <person name="Hata E."/>
            <person name="Nagai K."/>
            <person name="Murakami K."/>
        </authorList>
    </citation>
    <scope>NUCLEOTIDE SEQUENCE</scope>
    <source>
        <strain evidence="3">HAZ160_1</strain>
    </source>
</reference>
<feature type="signal peptide" evidence="2">
    <location>
        <begin position="1"/>
        <end position="20"/>
    </location>
</feature>
<feature type="chain" id="PRO_5043770323" description="Lipoprotein" evidence="2">
    <location>
        <begin position="21"/>
        <end position="571"/>
    </location>
</feature>
<dbReference type="AlphaFoldDB" id="A0AAT9F800"/>
<feature type="compositionally biased region" description="Basic and acidic residues" evidence="1">
    <location>
        <begin position="361"/>
        <end position="381"/>
    </location>
</feature>
<dbReference type="PROSITE" id="PS51257">
    <property type="entry name" value="PROKAR_LIPOPROTEIN"/>
    <property type="match status" value="1"/>
</dbReference>
<evidence type="ECO:0000256" key="2">
    <source>
        <dbReference type="SAM" id="SignalP"/>
    </source>
</evidence>
<evidence type="ECO:0008006" key="4">
    <source>
        <dbReference type="Google" id="ProtNLM"/>
    </source>
</evidence>
<reference evidence="3" key="4">
    <citation type="submission" date="2024-06" db="EMBL/GenBank/DDBJ databases">
        <authorList>
            <consortium name="Mycoplasma californicum genome sequencing consortium"/>
            <person name="Hata E."/>
            <person name="Tanaka K."/>
            <person name="Tamamura Y."/>
        </authorList>
    </citation>
    <scope>NUCLEOTIDE SEQUENCE</scope>
    <source>
        <strain evidence="3">HAZ160_1</strain>
    </source>
</reference>
<dbReference type="EMBL" id="AP013353">
    <property type="protein sequence ID" value="BAP01034.1"/>
    <property type="molecule type" value="Genomic_DNA"/>
</dbReference>
<dbReference type="RefSeq" id="WP_041103049.1">
    <property type="nucleotide sequence ID" value="NZ_AP013353.1"/>
</dbReference>
<proteinExistence type="predicted"/>
<gene>
    <name evidence="3" type="ORF">MCAL160_0462</name>
</gene>
<protein>
    <recommendedName>
        <fullName evidence="4">Lipoprotein</fullName>
    </recommendedName>
</protein>
<organism evidence="3">
    <name type="scientific">Mycoplasmopsis californica HAZ160_1</name>
    <dbReference type="NCBI Taxonomy" id="1397850"/>
    <lineage>
        <taxon>Bacteria</taxon>
        <taxon>Bacillati</taxon>
        <taxon>Mycoplasmatota</taxon>
        <taxon>Mycoplasmoidales</taxon>
        <taxon>Metamycoplasmataceae</taxon>
        <taxon>Mycoplasmopsis</taxon>
    </lineage>
</organism>
<feature type="region of interest" description="Disordered" evidence="1">
    <location>
        <begin position="361"/>
        <end position="387"/>
    </location>
</feature>